<reference evidence="1 2" key="1">
    <citation type="submission" date="2020-12" db="EMBL/GenBank/DDBJ databases">
        <title>Effect of drift, selection, and recombination on the evolution of hybrid genomes in Candida yeast pathogens.</title>
        <authorList>
            <person name="Mixao V."/>
            <person name="Ksiezopolska E."/>
            <person name="Saus E."/>
            <person name="Boekhout T."/>
            <person name="Gacser A."/>
            <person name="Gabaldon T."/>
        </authorList>
    </citation>
    <scope>NUCLEOTIDE SEQUENCE [LARGE SCALE GENOMIC DNA]</scope>
    <source>
        <strain evidence="1 2">BP57</strain>
    </source>
</reference>
<dbReference type="Proteomes" id="UP000669133">
    <property type="component" value="Unassembled WGS sequence"/>
</dbReference>
<dbReference type="RefSeq" id="XP_067546970.1">
    <property type="nucleotide sequence ID" value="XM_067694672.1"/>
</dbReference>
<keyword evidence="2" id="KW-1185">Reference proteome</keyword>
<dbReference type="EMBL" id="JAEOAQ010000007">
    <property type="protein sequence ID" value="KAG5417854.1"/>
    <property type="molecule type" value="Genomic_DNA"/>
</dbReference>
<protein>
    <submittedName>
        <fullName evidence="1">CDR1</fullName>
    </submittedName>
</protein>
<evidence type="ECO:0000313" key="1">
    <source>
        <dbReference type="EMBL" id="KAG5417854.1"/>
    </source>
</evidence>
<proteinExistence type="predicted"/>
<accession>A0A8H7ZCS6</accession>
<dbReference type="AlphaFoldDB" id="A0A8H7ZCS6"/>
<dbReference type="GeneID" id="93654119"/>
<name>A0A8H7ZCS6_9ASCO</name>
<sequence length="175" mass="20417">MQKEIPSNRETFFWKDLTYQVKIKSEDRVILDHIDGWGQTWTDYGIDGSICAAEANPAESVSQVVGAAPGSHAKHNCFEVWRNSQEYQNGKRFSSWRSSFRNCPEMKTQEDNYTYAAPLWKQYLIVTWKPIMSTLCLSFCDVLKTGDQLPGFWIYIYRCKPIYFIYGYKVGKQFS</sequence>
<gene>
    <name evidence="1" type="ORF">I9W82_005490</name>
</gene>
<organism evidence="1 2">
    <name type="scientific">Candida metapsilosis</name>
    <dbReference type="NCBI Taxonomy" id="273372"/>
    <lineage>
        <taxon>Eukaryota</taxon>
        <taxon>Fungi</taxon>
        <taxon>Dikarya</taxon>
        <taxon>Ascomycota</taxon>
        <taxon>Saccharomycotina</taxon>
        <taxon>Pichiomycetes</taxon>
        <taxon>Debaryomycetaceae</taxon>
        <taxon>Candida/Lodderomyces clade</taxon>
        <taxon>Candida</taxon>
    </lineage>
</organism>
<comment type="caution">
    <text evidence="1">The sequence shown here is derived from an EMBL/GenBank/DDBJ whole genome shotgun (WGS) entry which is preliminary data.</text>
</comment>
<evidence type="ECO:0000313" key="2">
    <source>
        <dbReference type="Proteomes" id="UP000669133"/>
    </source>
</evidence>
<dbReference type="OrthoDB" id="245989at2759"/>